<dbReference type="RefSeq" id="XP_060453287.1">
    <property type="nucleotide sequence ID" value="XM_060603666.1"/>
</dbReference>
<name>A0AA48IBX5_9TREE</name>
<feature type="region of interest" description="Disordered" evidence="1">
    <location>
        <begin position="292"/>
        <end position="319"/>
    </location>
</feature>
<proteinExistence type="predicted"/>
<organism evidence="3 4">
    <name type="scientific">Cutaneotrichosporon cavernicola</name>
    <dbReference type="NCBI Taxonomy" id="279322"/>
    <lineage>
        <taxon>Eukaryota</taxon>
        <taxon>Fungi</taxon>
        <taxon>Dikarya</taxon>
        <taxon>Basidiomycota</taxon>
        <taxon>Agaricomycotina</taxon>
        <taxon>Tremellomycetes</taxon>
        <taxon>Trichosporonales</taxon>
        <taxon>Trichosporonaceae</taxon>
        <taxon>Cutaneotrichosporon</taxon>
    </lineage>
</organism>
<feature type="domain" description="FCP1 homology" evidence="2">
    <location>
        <begin position="213"/>
        <end position="409"/>
    </location>
</feature>
<dbReference type="InterPro" id="IPR023214">
    <property type="entry name" value="HAD_sf"/>
</dbReference>
<gene>
    <name evidence="3" type="ORF">CcaverHIS019_0107390</name>
</gene>
<reference evidence="3" key="1">
    <citation type="journal article" date="2023" name="BMC Genomics">
        <title>Chromosome-level genome assemblies of Cutaneotrichosporon spp. (Trichosporonales, Basidiomycota) reveal imbalanced evolution between nucleotide sequences and chromosome synteny.</title>
        <authorList>
            <person name="Kobayashi Y."/>
            <person name="Kayamori A."/>
            <person name="Aoki K."/>
            <person name="Shiwa Y."/>
            <person name="Matsutani M."/>
            <person name="Fujita N."/>
            <person name="Sugita T."/>
            <person name="Iwasaki W."/>
            <person name="Tanaka N."/>
            <person name="Takashima M."/>
        </authorList>
    </citation>
    <scope>NUCLEOTIDE SEQUENCE</scope>
    <source>
        <strain evidence="3">HIS019</strain>
    </source>
</reference>
<feature type="compositionally biased region" description="Basic and acidic residues" evidence="1">
    <location>
        <begin position="84"/>
        <end position="96"/>
    </location>
</feature>
<feature type="compositionally biased region" description="Polar residues" evidence="1">
    <location>
        <begin position="97"/>
        <end position="108"/>
    </location>
</feature>
<feature type="region of interest" description="Disordered" evidence="1">
    <location>
        <begin position="1"/>
        <end position="29"/>
    </location>
</feature>
<dbReference type="AlphaFoldDB" id="A0AA48IBX5"/>
<accession>A0AA48IBX5</accession>
<evidence type="ECO:0000313" key="3">
    <source>
        <dbReference type="EMBL" id="BEI88021.1"/>
    </source>
</evidence>
<sequence>MRRLLPQLRNMTRPQARGRQPPREPTREFEAMHVDWRDARRSTWSSAPFQATYGAVYDEDDGPYQQDRSYQNRTTGGVNQPDQFDDRDGDWSRHNDGMNNGGQSNSNYNRRDRFSEGHAAEDRTKQAYSGSRHTAYKTTSYSSYQSDRPGPPTSQSPPSRGFSNRATPPGLVGKFRSHRNEYPRSSRTRDTFQLKPPRPLYIAYSCERYTTSGPAVPKLLVLDLNGALVYRNERGSTSRTAYPRPFLANFLSYLFGNDPDGRGYEVLVWSSAQPHNVRNMVESTFEPDLYRGVWKTEPHEEKEGSEEEGSEREGSEARGEGRLLNVWARDKMGLSQAAYRQKVQTVKDLRKVTDEFKAYDEKTTVLLDDSPLKAMHQPWSQVIIPEYDRPEFTKARSAADHLWSTTTDIGVTPTTADGSEEPGMDNILLGVIGILEALRGVDNVPGWVRAGHINTPEMIAEHPSHTITLADLPSDEGFVPWFKDAAAHAYWVKRGKEALARRRIPVTHGLMRDGHGATPKRLEAYKDALDRSGAGVEGRGRMQRSRDRQPIDTCQPPIVPSDVEVAELPDQTEDATKTRYKGKQNKSKKREQRKGQKVQADMEAANADPRKLREDSVLSVSDEPRDDLPPGSVPSPFFVTSSGTNTPNSDGRRYATWATQPSRPPEASASQDQAPRTLSPSPERDERAYSPSLPVDRLG</sequence>
<feature type="compositionally biased region" description="Acidic residues" evidence="1">
    <location>
        <begin position="564"/>
        <end position="573"/>
    </location>
</feature>
<dbReference type="SMART" id="SM00577">
    <property type="entry name" value="CPDc"/>
    <property type="match status" value="1"/>
</dbReference>
<dbReference type="PANTHER" id="PTHR12210">
    <property type="entry name" value="DULLARD PROTEIN PHOSPHATASE"/>
    <property type="match status" value="1"/>
</dbReference>
<keyword evidence="4" id="KW-1185">Reference proteome</keyword>
<dbReference type="PROSITE" id="PS50969">
    <property type="entry name" value="FCP1"/>
    <property type="match status" value="1"/>
</dbReference>
<feature type="compositionally biased region" description="Polar residues" evidence="1">
    <location>
        <begin position="66"/>
        <end position="82"/>
    </location>
</feature>
<feature type="compositionally biased region" description="Polar residues" evidence="1">
    <location>
        <begin position="156"/>
        <end position="166"/>
    </location>
</feature>
<feature type="compositionally biased region" description="Basic and acidic residues" evidence="1">
    <location>
        <begin position="608"/>
        <end position="628"/>
    </location>
</feature>
<dbReference type="GeneID" id="85491892"/>
<feature type="compositionally biased region" description="Basic and acidic residues" evidence="1">
    <location>
        <begin position="178"/>
        <end position="192"/>
    </location>
</feature>
<dbReference type="InterPro" id="IPR036412">
    <property type="entry name" value="HAD-like_sf"/>
</dbReference>
<evidence type="ECO:0000256" key="1">
    <source>
        <dbReference type="SAM" id="MobiDB-lite"/>
    </source>
</evidence>
<dbReference type="KEGG" id="ccac:CcaHIS019_0107390"/>
<dbReference type="InterPro" id="IPR004274">
    <property type="entry name" value="FCP1_dom"/>
</dbReference>
<feature type="compositionally biased region" description="Polar residues" evidence="1">
    <location>
        <begin position="126"/>
        <end position="146"/>
    </location>
</feature>
<dbReference type="SUPFAM" id="SSF56784">
    <property type="entry name" value="HAD-like"/>
    <property type="match status" value="1"/>
</dbReference>
<dbReference type="InterPro" id="IPR050365">
    <property type="entry name" value="TIM50"/>
</dbReference>
<feature type="compositionally biased region" description="Basic and acidic residues" evidence="1">
    <location>
        <begin position="109"/>
        <end position="125"/>
    </location>
</feature>
<dbReference type="Proteomes" id="UP001233271">
    <property type="component" value="Chromosome 1"/>
</dbReference>
<feature type="compositionally biased region" description="Polar residues" evidence="1">
    <location>
        <begin position="668"/>
        <end position="680"/>
    </location>
</feature>
<feature type="compositionally biased region" description="Basic and acidic residues" evidence="1">
    <location>
        <begin position="538"/>
        <end position="550"/>
    </location>
</feature>
<protein>
    <recommendedName>
        <fullName evidence="2">FCP1 homology domain-containing protein</fullName>
    </recommendedName>
</protein>
<evidence type="ECO:0000259" key="2">
    <source>
        <dbReference type="PROSITE" id="PS50969"/>
    </source>
</evidence>
<feature type="region of interest" description="Disordered" evidence="1">
    <location>
        <begin position="530"/>
        <end position="699"/>
    </location>
</feature>
<feature type="region of interest" description="Disordered" evidence="1">
    <location>
        <begin position="55"/>
        <end position="193"/>
    </location>
</feature>
<feature type="compositionally biased region" description="Polar residues" evidence="1">
    <location>
        <begin position="638"/>
        <end position="649"/>
    </location>
</feature>
<evidence type="ECO:0000313" key="4">
    <source>
        <dbReference type="Proteomes" id="UP001233271"/>
    </source>
</evidence>
<dbReference type="EMBL" id="AP028212">
    <property type="protein sequence ID" value="BEI88021.1"/>
    <property type="molecule type" value="Genomic_DNA"/>
</dbReference>
<feature type="compositionally biased region" description="Basic residues" evidence="1">
    <location>
        <begin position="578"/>
        <end position="596"/>
    </location>
</feature>
<dbReference type="Gene3D" id="3.40.50.1000">
    <property type="entry name" value="HAD superfamily/HAD-like"/>
    <property type="match status" value="1"/>
</dbReference>